<dbReference type="EMBL" id="CAXAMN010023078">
    <property type="protein sequence ID" value="CAK9075081.1"/>
    <property type="molecule type" value="Genomic_DNA"/>
</dbReference>
<comment type="caution">
    <text evidence="1">The sequence shown here is derived from an EMBL/GenBank/DDBJ whole genome shotgun (WGS) entry which is preliminary data.</text>
</comment>
<evidence type="ECO:0000313" key="1">
    <source>
        <dbReference type="EMBL" id="CAK9075081.1"/>
    </source>
</evidence>
<gene>
    <name evidence="1" type="ORF">CCMP2556_LOCUS36975</name>
</gene>
<keyword evidence="2" id="KW-1185">Reference proteome</keyword>
<evidence type="ECO:0000313" key="2">
    <source>
        <dbReference type="Proteomes" id="UP001642484"/>
    </source>
</evidence>
<name>A0ABP0PHH7_9DINO</name>
<accession>A0ABP0PHH7</accession>
<feature type="non-terminal residue" evidence="1">
    <location>
        <position position="151"/>
    </location>
</feature>
<reference evidence="1 2" key="1">
    <citation type="submission" date="2024-02" db="EMBL/GenBank/DDBJ databases">
        <authorList>
            <person name="Chen Y."/>
            <person name="Shah S."/>
            <person name="Dougan E. K."/>
            <person name="Thang M."/>
            <person name="Chan C."/>
        </authorList>
    </citation>
    <scope>NUCLEOTIDE SEQUENCE [LARGE SCALE GENOMIC DNA]</scope>
</reference>
<proteinExistence type="predicted"/>
<sequence>MALDSVLKVFVRTSQCNPDAEFSKVRVRLLQACLRFLKTAGQNLQDWRQHHLRNKNTAISILTALQWEDKLALENVPDISTERTWTGRSVETLLQCFSGLERVRARYKVGFRILCRMADVLDGHSDFLESSEDEEGQLQRLLEEEAQIWDE</sequence>
<protein>
    <submittedName>
        <fullName evidence="1">Uncharacterized protein</fullName>
    </submittedName>
</protein>
<organism evidence="1 2">
    <name type="scientific">Durusdinium trenchii</name>
    <dbReference type="NCBI Taxonomy" id="1381693"/>
    <lineage>
        <taxon>Eukaryota</taxon>
        <taxon>Sar</taxon>
        <taxon>Alveolata</taxon>
        <taxon>Dinophyceae</taxon>
        <taxon>Suessiales</taxon>
        <taxon>Symbiodiniaceae</taxon>
        <taxon>Durusdinium</taxon>
    </lineage>
</organism>
<dbReference type="Proteomes" id="UP001642484">
    <property type="component" value="Unassembled WGS sequence"/>
</dbReference>